<keyword evidence="6 9" id="KW-0482">Metalloprotease</keyword>
<dbReference type="GO" id="GO:0004222">
    <property type="term" value="F:metalloendopeptidase activity"/>
    <property type="evidence" value="ECO:0007669"/>
    <property type="project" value="UniProtKB-UniRule"/>
</dbReference>
<comment type="cofactor">
    <cofactor evidence="9 10">
        <name>Zn(2+)</name>
        <dbReference type="ChEBI" id="CHEBI:29105"/>
    </cofactor>
    <text evidence="9 10">Binds 1 zinc ion per subunit.</text>
</comment>
<reference evidence="13 14" key="2">
    <citation type="journal article" date="2019" name="G3 (Bethesda)">
        <title>Hybrid Assembly of the Genome of the Entomopathogenic Nematode Steinernema carpocapsae Identifies the X-Chromosome.</title>
        <authorList>
            <person name="Serra L."/>
            <person name="Macchietto M."/>
            <person name="Macias-Munoz A."/>
            <person name="McGill C.J."/>
            <person name="Rodriguez I.M."/>
            <person name="Rodriguez B."/>
            <person name="Murad R."/>
            <person name="Mortazavi A."/>
        </authorList>
    </citation>
    <scope>NUCLEOTIDE SEQUENCE [LARGE SCALE GENOMIC DNA]</scope>
    <source>
        <strain evidence="13 14">ALL</strain>
    </source>
</reference>
<evidence type="ECO:0000313" key="14">
    <source>
        <dbReference type="Proteomes" id="UP000298663"/>
    </source>
</evidence>
<keyword evidence="2 9" id="KW-0645">Protease</keyword>
<keyword evidence="10" id="KW-0732">Signal</keyword>
<evidence type="ECO:0000259" key="11">
    <source>
        <dbReference type="PROSITE" id="PS01180"/>
    </source>
</evidence>
<dbReference type="InterPro" id="IPR000859">
    <property type="entry name" value="CUB_dom"/>
</dbReference>
<dbReference type="PANTHER" id="PTHR10127">
    <property type="entry name" value="DISCOIDIN, CUB, EGF, LAMININ , AND ZINC METALLOPROTEASE DOMAIN CONTAINING"/>
    <property type="match status" value="1"/>
</dbReference>
<evidence type="ECO:0000256" key="4">
    <source>
        <dbReference type="ARBA" id="ARBA00022801"/>
    </source>
</evidence>
<feature type="chain" id="PRO_5021037677" description="Metalloendopeptidase" evidence="10">
    <location>
        <begin position="19"/>
        <end position="453"/>
    </location>
</feature>
<name>A0A4U5MKM1_STECR</name>
<dbReference type="SUPFAM" id="SSF55486">
    <property type="entry name" value="Metalloproteases ('zincins'), catalytic domain"/>
    <property type="match status" value="1"/>
</dbReference>
<keyword evidence="1" id="KW-0245">EGF-like domain</keyword>
<dbReference type="STRING" id="34508.A0A4U5MKM1"/>
<evidence type="ECO:0000256" key="10">
    <source>
        <dbReference type="RuleBase" id="RU361183"/>
    </source>
</evidence>
<feature type="domain" description="CUB" evidence="11">
    <location>
        <begin position="294"/>
        <end position="414"/>
    </location>
</feature>
<dbReference type="InterPro" id="IPR006026">
    <property type="entry name" value="Peptidase_Metallo"/>
</dbReference>
<reference evidence="13 14" key="1">
    <citation type="journal article" date="2015" name="Genome Biol.">
        <title>Comparative genomics of Steinernema reveals deeply conserved gene regulatory networks.</title>
        <authorList>
            <person name="Dillman A.R."/>
            <person name="Macchietto M."/>
            <person name="Porter C.F."/>
            <person name="Rogers A."/>
            <person name="Williams B."/>
            <person name="Antoshechkin I."/>
            <person name="Lee M.M."/>
            <person name="Goodwin Z."/>
            <person name="Lu X."/>
            <person name="Lewis E.E."/>
            <person name="Goodrich-Blair H."/>
            <person name="Stock S.P."/>
            <person name="Adams B.J."/>
            <person name="Sternberg P.W."/>
            <person name="Mortazavi A."/>
        </authorList>
    </citation>
    <scope>NUCLEOTIDE SEQUENCE [LARGE SCALE GENOMIC DNA]</scope>
    <source>
        <strain evidence="13 14">ALL</strain>
    </source>
</reference>
<dbReference type="Proteomes" id="UP000298663">
    <property type="component" value="Unassembled WGS sequence"/>
</dbReference>
<dbReference type="AlphaFoldDB" id="A0A4U5MKM1"/>
<dbReference type="SMART" id="SM00235">
    <property type="entry name" value="ZnMc"/>
    <property type="match status" value="1"/>
</dbReference>
<feature type="active site" evidence="9">
    <location>
        <position position="135"/>
    </location>
</feature>
<protein>
    <recommendedName>
        <fullName evidence="10">Metalloendopeptidase</fullName>
        <ecNumber evidence="10">3.4.24.-</ecNumber>
    </recommendedName>
</protein>
<comment type="caution">
    <text evidence="13">The sequence shown here is derived from an EMBL/GenBank/DDBJ whole genome shotgun (WGS) entry which is preliminary data.</text>
</comment>
<dbReference type="EC" id="3.4.24.-" evidence="10"/>
<dbReference type="OrthoDB" id="5819035at2759"/>
<evidence type="ECO:0000313" key="13">
    <source>
        <dbReference type="EMBL" id="TKR69978.1"/>
    </source>
</evidence>
<evidence type="ECO:0000256" key="7">
    <source>
        <dbReference type="ARBA" id="ARBA00023157"/>
    </source>
</evidence>
<feature type="binding site" evidence="9">
    <location>
        <position position="134"/>
    </location>
    <ligand>
        <name>Zn(2+)</name>
        <dbReference type="ChEBI" id="CHEBI:29105"/>
        <note>catalytic</note>
    </ligand>
</feature>
<dbReference type="EMBL" id="AZBU02000007">
    <property type="protein sequence ID" value="TKR69978.1"/>
    <property type="molecule type" value="Genomic_DNA"/>
</dbReference>
<evidence type="ECO:0000256" key="9">
    <source>
        <dbReference type="PROSITE-ProRule" id="PRU01211"/>
    </source>
</evidence>
<proteinExistence type="predicted"/>
<evidence type="ECO:0000256" key="6">
    <source>
        <dbReference type="ARBA" id="ARBA00023049"/>
    </source>
</evidence>
<dbReference type="Gene3D" id="3.40.390.10">
    <property type="entry name" value="Collagenase (Catalytic Domain)"/>
    <property type="match status" value="1"/>
</dbReference>
<feature type="domain" description="Peptidase M12A" evidence="12">
    <location>
        <begin position="34"/>
        <end position="242"/>
    </location>
</feature>
<dbReference type="SUPFAM" id="SSF49854">
    <property type="entry name" value="Spermadhesin, CUB domain"/>
    <property type="match status" value="1"/>
</dbReference>
<dbReference type="InterPro" id="IPR035914">
    <property type="entry name" value="Sperma_CUB_dom_sf"/>
</dbReference>
<dbReference type="GO" id="GO:0006508">
    <property type="term" value="P:proteolysis"/>
    <property type="evidence" value="ECO:0007669"/>
    <property type="project" value="UniProtKB-KW"/>
</dbReference>
<comment type="caution">
    <text evidence="8">Lacks conserved residue(s) required for the propagation of feature annotation.</text>
</comment>
<evidence type="ECO:0000256" key="2">
    <source>
        <dbReference type="ARBA" id="ARBA00022670"/>
    </source>
</evidence>
<feature type="binding site" evidence="9">
    <location>
        <position position="138"/>
    </location>
    <ligand>
        <name>Zn(2+)</name>
        <dbReference type="ChEBI" id="CHEBI:29105"/>
        <note>catalytic</note>
    </ligand>
</feature>
<gene>
    <name evidence="13" type="ORF">L596_022058</name>
</gene>
<keyword evidence="3 9" id="KW-0479">Metal-binding</keyword>
<keyword evidence="4 9" id="KW-0378">Hydrolase</keyword>
<dbReference type="GO" id="GO:0008270">
    <property type="term" value="F:zinc ion binding"/>
    <property type="evidence" value="ECO:0007669"/>
    <property type="project" value="UniProtKB-UniRule"/>
</dbReference>
<keyword evidence="14" id="KW-1185">Reference proteome</keyword>
<dbReference type="PROSITE" id="PS01180">
    <property type="entry name" value="CUB"/>
    <property type="match status" value="1"/>
</dbReference>
<keyword evidence="5 9" id="KW-0862">Zinc</keyword>
<dbReference type="Gene3D" id="2.60.120.290">
    <property type="entry name" value="Spermadhesin, CUB domain"/>
    <property type="match status" value="1"/>
</dbReference>
<evidence type="ECO:0000256" key="1">
    <source>
        <dbReference type="ARBA" id="ARBA00022536"/>
    </source>
</evidence>
<dbReference type="PROSITE" id="PS51864">
    <property type="entry name" value="ASTACIN"/>
    <property type="match status" value="1"/>
</dbReference>
<sequence length="453" mass="51598">MKRSTLLNLVALFAVATCEIRGPIDYLNYFYKVPSMRLDWDKRDEIKVHIDHQQLRKSIQDEIIKVLDFYSDATCLKFDTSRIYNNSEYLAWSENRIPYLRFIGNFSRCTTASIGKTNDNYVNIAPHCVPSVAHEVGHALGLIHTQARSDRDQFVTINLHSSCLTSERCVYQFDNKHSFKTLHYGIPYDYGSAMHYSPVAFSEERDKLVIAAHKDPLRQFTMGGNPLSITDLLLINKRYKCEVPDRTCGVHGGVECQNGGFVNPNDCTRCVCPFGLTGPLCTERDKGSFEYGPCGADLEATSTWKTVKGSIWTGEIGPNIDYVFTHCHWLIKAPPNEKIILKFVNVESSNNDPLSCKRGGTELKTGDFHVGGFKFCKEDQIVPFHEFVADSNLALINLFVHFGTAKFEIKYKLLSSEDFYSVNDSHRILRSLWLKSMWEQFNPENRFANSGQK</sequence>
<evidence type="ECO:0000256" key="8">
    <source>
        <dbReference type="PROSITE-ProRule" id="PRU00059"/>
    </source>
</evidence>
<dbReference type="Pfam" id="PF01400">
    <property type="entry name" value="Astacin"/>
    <property type="match status" value="1"/>
</dbReference>
<feature type="signal peptide" evidence="10">
    <location>
        <begin position="1"/>
        <end position="18"/>
    </location>
</feature>
<dbReference type="InterPro" id="IPR001506">
    <property type="entry name" value="Peptidase_M12A"/>
</dbReference>
<evidence type="ECO:0000256" key="3">
    <source>
        <dbReference type="ARBA" id="ARBA00022723"/>
    </source>
</evidence>
<feature type="binding site" evidence="9">
    <location>
        <position position="144"/>
    </location>
    <ligand>
        <name>Zn(2+)</name>
        <dbReference type="ChEBI" id="CHEBI:29105"/>
        <note>catalytic</note>
    </ligand>
</feature>
<dbReference type="InterPro" id="IPR024079">
    <property type="entry name" value="MetalloPept_cat_dom_sf"/>
</dbReference>
<accession>A0A4U5MKM1</accession>
<keyword evidence="7" id="KW-1015">Disulfide bond</keyword>
<dbReference type="PRINTS" id="PR00480">
    <property type="entry name" value="ASTACIN"/>
</dbReference>
<evidence type="ECO:0000256" key="5">
    <source>
        <dbReference type="ARBA" id="ARBA00022833"/>
    </source>
</evidence>
<dbReference type="PANTHER" id="PTHR10127:SF862">
    <property type="entry name" value="ZINC METALLOPROTEINASE NAS-27"/>
    <property type="match status" value="1"/>
</dbReference>
<evidence type="ECO:0000259" key="12">
    <source>
        <dbReference type="PROSITE" id="PS51864"/>
    </source>
</evidence>
<organism evidence="13 14">
    <name type="scientific">Steinernema carpocapsae</name>
    <name type="common">Entomopathogenic nematode</name>
    <dbReference type="NCBI Taxonomy" id="34508"/>
    <lineage>
        <taxon>Eukaryota</taxon>
        <taxon>Metazoa</taxon>
        <taxon>Ecdysozoa</taxon>
        <taxon>Nematoda</taxon>
        <taxon>Chromadorea</taxon>
        <taxon>Rhabditida</taxon>
        <taxon>Tylenchina</taxon>
        <taxon>Panagrolaimomorpha</taxon>
        <taxon>Strongyloidoidea</taxon>
        <taxon>Steinernematidae</taxon>
        <taxon>Steinernema</taxon>
    </lineage>
</organism>